<accession>A0ABZ1L4E9</accession>
<comment type="similarity">
    <text evidence="1">Belongs to the ABC transporter superfamily.</text>
</comment>
<keyword evidence="4" id="KW-1185">Reference proteome</keyword>
<gene>
    <name evidence="3" type="ORF">OG814_08315</name>
</gene>
<protein>
    <recommendedName>
        <fullName evidence="5">ABC transporter ATP-binding protein</fullName>
    </recommendedName>
</protein>
<proteinExistence type="inferred from homology"/>
<evidence type="ECO:0000256" key="1">
    <source>
        <dbReference type="ARBA" id="ARBA00005417"/>
    </source>
</evidence>
<dbReference type="EMBL" id="CP108188">
    <property type="protein sequence ID" value="WTR69262.1"/>
    <property type="molecule type" value="Genomic_DNA"/>
</dbReference>
<dbReference type="Proteomes" id="UP001622594">
    <property type="component" value="Chromosome"/>
</dbReference>
<organism evidence="3 4">
    <name type="scientific">Streptomyces zaomyceticus</name>
    <dbReference type="NCBI Taxonomy" id="68286"/>
    <lineage>
        <taxon>Bacteria</taxon>
        <taxon>Bacillati</taxon>
        <taxon>Actinomycetota</taxon>
        <taxon>Actinomycetes</taxon>
        <taxon>Kitasatosporales</taxon>
        <taxon>Streptomycetaceae</taxon>
        <taxon>Streptomyces</taxon>
    </lineage>
</organism>
<evidence type="ECO:0000313" key="3">
    <source>
        <dbReference type="EMBL" id="WTR69262.1"/>
    </source>
</evidence>
<evidence type="ECO:0000256" key="2">
    <source>
        <dbReference type="ARBA" id="ARBA00022448"/>
    </source>
</evidence>
<sequence>MHLDPRQRIALRETVAKAALGRIVIVSTHLVEDIRGLADRVIVLSTGSVVFDGDVPALEERAQPDAPGDTDLERALATLMGEAE</sequence>
<dbReference type="Gene3D" id="3.40.50.300">
    <property type="entry name" value="P-loop containing nucleotide triphosphate hydrolases"/>
    <property type="match status" value="1"/>
</dbReference>
<name>A0ABZ1L4E9_9ACTN</name>
<dbReference type="SUPFAM" id="SSF52540">
    <property type="entry name" value="P-loop containing nucleoside triphosphate hydrolases"/>
    <property type="match status" value="1"/>
</dbReference>
<dbReference type="PANTHER" id="PTHR43335">
    <property type="entry name" value="ABC TRANSPORTER, ATP-BINDING PROTEIN"/>
    <property type="match status" value="1"/>
</dbReference>
<evidence type="ECO:0000313" key="4">
    <source>
        <dbReference type="Proteomes" id="UP001622594"/>
    </source>
</evidence>
<reference evidence="3 4" key="1">
    <citation type="submission" date="2022-10" db="EMBL/GenBank/DDBJ databases">
        <title>The complete genomes of actinobacterial strains from the NBC collection.</title>
        <authorList>
            <person name="Joergensen T.S."/>
            <person name="Alvarez Arevalo M."/>
            <person name="Sterndorff E.B."/>
            <person name="Faurdal D."/>
            <person name="Vuksanovic O."/>
            <person name="Mourched A.-S."/>
            <person name="Charusanti P."/>
            <person name="Shaw S."/>
            <person name="Blin K."/>
            <person name="Weber T."/>
        </authorList>
    </citation>
    <scope>NUCLEOTIDE SEQUENCE [LARGE SCALE GENOMIC DNA]</scope>
    <source>
        <strain evidence="3 4">NBC_00123</strain>
    </source>
</reference>
<dbReference type="PANTHER" id="PTHR43335:SF2">
    <property type="entry name" value="ABC TRANSPORTER, ATP-BINDING PROTEIN"/>
    <property type="match status" value="1"/>
</dbReference>
<dbReference type="RefSeq" id="WP_327165014.1">
    <property type="nucleotide sequence ID" value="NZ_CP108188.1"/>
</dbReference>
<evidence type="ECO:0008006" key="5">
    <source>
        <dbReference type="Google" id="ProtNLM"/>
    </source>
</evidence>
<dbReference type="InterPro" id="IPR027417">
    <property type="entry name" value="P-loop_NTPase"/>
</dbReference>
<keyword evidence="2" id="KW-0813">Transport</keyword>